<evidence type="ECO:0000313" key="1">
    <source>
        <dbReference type="EMBL" id="KAF3593723.1"/>
    </source>
</evidence>
<name>A0ABQ7EAZ1_BRACR</name>
<organism evidence="1 2">
    <name type="scientific">Brassica cretica</name>
    <name type="common">Mustard</name>
    <dbReference type="NCBI Taxonomy" id="69181"/>
    <lineage>
        <taxon>Eukaryota</taxon>
        <taxon>Viridiplantae</taxon>
        <taxon>Streptophyta</taxon>
        <taxon>Embryophyta</taxon>
        <taxon>Tracheophyta</taxon>
        <taxon>Spermatophyta</taxon>
        <taxon>Magnoliopsida</taxon>
        <taxon>eudicotyledons</taxon>
        <taxon>Gunneridae</taxon>
        <taxon>Pentapetalae</taxon>
        <taxon>rosids</taxon>
        <taxon>malvids</taxon>
        <taxon>Brassicales</taxon>
        <taxon>Brassicaceae</taxon>
        <taxon>Brassiceae</taxon>
        <taxon>Brassica</taxon>
    </lineage>
</organism>
<keyword evidence="2" id="KW-1185">Reference proteome</keyword>
<gene>
    <name evidence="1" type="ORF">DY000_02022667</name>
</gene>
<comment type="caution">
    <text evidence="1">The sequence shown here is derived from an EMBL/GenBank/DDBJ whole genome shotgun (WGS) entry which is preliminary data.</text>
</comment>
<protein>
    <submittedName>
        <fullName evidence="1">Uncharacterized protein</fullName>
    </submittedName>
</protein>
<accession>A0ABQ7EAZ1</accession>
<reference evidence="1 2" key="1">
    <citation type="journal article" date="2020" name="BMC Genomics">
        <title>Intraspecific diversification of the crop wild relative Brassica cretica Lam. using demographic model selection.</title>
        <authorList>
            <person name="Kioukis A."/>
            <person name="Michalopoulou V.A."/>
            <person name="Briers L."/>
            <person name="Pirintsos S."/>
            <person name="Studholme D.J."/>
            <person name="Pavlidis P."/>
            <person name="Sarris P.F."/>
        </authorList>
    </citation>
    <scope>NUCLEOTIDE SEQUENCE [LARGE SCALE GENOMIC DNA]</scope>
    <source>
        <strain evidence="2">cv. PFS-1207/04</strain>
    </source>
</reference>
<dbReference type="Proteomes" id="UP000266723">
    <property type="component" value="Unassembled WGS sequence"/>
</dbReference>
<proteinExistence type="predicted"/>
<evidence type="ECO:0000313" key="2">
    <source>
        <dbReference type="Proteomes" id="UP000266723"/>
    </source>
</evidence>
<dbReference type="EMBL" id="QGKV02000299">
    <property type="protein sequence ID" value="KAF3593723.1"/>
    <property type="molecule type" value="Genomic_DNA"/>
</dbReference>
<sequence>MCRGGWAVRAVTWEVMEAWSDGEAMMLGNQPKGLALEPDLETDRDIAVGVGYEQLEAKGCKGEVRPFRPQPPPFRPRAVCDLFPYKYTALGKTLPKLHQKEREKEIDD</sequence>